<sequence length="185" mass="20794">MKKLISFILFVFVLSACNQLNKDSNEVDVSRSNETGSTVQAMPEDMPNDFGFSIQFGVGKNNEINTFKGTVTKDLITDGTATADVTLTDEEMDGVYEKMKEINIVETKKFTPKPINGTICTQEPYEEDEWKITINGENITQTVSGAYCEPTDDAKQLLELRNYVFSIIRSKEQYIELPESKGGYK</sequence>
<dbReference type="RefSeq" id="WP_124070765.1">
    <property type="nucleotide sequence ID" value="NZ_CBCRXF010000001.1"/>
</dbReference>
<evidence type="ECO:0008006" key="5">
    <source>
        <dbReference type="Google" id="ProtNLM"/>
    </source>
</evidence>
<dbReference type="InterPro" id="IPR012640">
    <property type="entry name" value="Membr_lipoprot_lipid_attach_CS"/>
</dbReference>
<keyword evidence="4" id="KW-1185">Reference proteome</keyword>
<evidence type="ECO:0000256" key="1">
    <source>
        <dbReference type="ARBA" id="ARBA00022729"/>
    </source>
</evidence>
<dbReference type="OrthoDB" id="1954789at2"/>
<evidence type="ECO:0000313" key="4">
    <source>
        <dbReference type="Proteomes" id="UP000270468"/>
    </source>
</evidence>
<accession>A0A3P5XL81</accession>
<dbReference type="EMBL" id="UXAV01000042">
    <property type="protein sequence ID" value="VDC29526.1"/>
    <property type="molecule type" value="Genomic_DNA"/>
</dbReference>
<organism evidence="3 4">
    <name type="scientific">Filibacter tadaridae</name>
    <dbReference type="NCBI Taxonomy" id="2483811"/>
    <lineage>
        <taxon>Bacteria</taxon>
        <taxon>Bacillati</taxon>
        <taxon>Bacillota</taxon>
        <taxon>Bacilli</taxon>
        <taxon>Bacillales</taxon>
        <taxon>Caryophanaceae</taxon>
        <taxon>Filibacter</taxon>
    </lineage>
</organism>
<feature type="chain" id="PRO_5039720378" description="Lipoprotein" evidence="2">
    <location>
        <begin position="19"/>
        <end position="185"/>
    </location>
</feature>
<protein>
    <recommendedName>
        <fullName evidence="5">Lipoprotein</fullName>
    </recommendedName>
</protein>
<keyword evidence="1 2" id="KW-0732">Signal</keyword>
<feature type="signal peptide" evidence="2">
    <location>
        <begin position="1"/>
        <end position="18"/>
    </location>
</feature>
<name>A0A3P5XL81_9BACL</name>
<evidence type="ECO:0000313" key="3">
    <source>
        <dbReference type="EMBL" id="VDC29526.1"/>
    </source>
</evidence>
<reference evidence="3 4" key="1">
    <citation type="submission" date="2018-11" db="EMBL/GenBank/DDBJ databases">
        <authorList>
            <person name="Criscuolo A."/>
        </authorList>
    </citation>
    <scope>NUCLEOTIDE SEQUENCE [LARGE SCALE GENOMIC DNA]</scope>
    <source>
        <strain evidence="3">ATB-66</strain>
    </source>
</reference>
<gene>
    <name evidence="3" type="ORF">FILTAD_02128</name>
</gene>
<proteinExistence type="predicted"/>
<dbReference type="Proteomes" id="UP000270468">
    <property type="component" value="Unassembled WGS sequence"/>
</dbReference>
<dbReference type="PROSITE" id="PS51257">
    <property type="entry name" value="PROKAR_LIPOPROTEIN"/>
    <property type="match status" value="1"/>
</dbReference>
<evidence type="ECO:0000256" key="2">
    <source>
        <dbReference type="SAM" id="SignalP"/>
    </source>
</evidence>
<dbReference type="Pfam" id="PF08139">
    <property type="entry name" value="LPAM_1"/>
    <property type="match status" value="1"/>
</dbReference>
<dbReference type="AlphaFoldDB" id="A0A3P5XL81"/>